<evidence type="ECO:0000313" key="2">
    <source>
        <dbReference type="EMBL" id="MBC3936849.1"/>
    </source>
</evidence>
<comment type="caution">
    <text evidence="2">The sequence shown here is derived from an EMBL/GenBank/DDBJ whole genome shotgun (WGS) entry which is preliminary data.</text>
</comment>
<accession>A0A923I648</accession>
<keyword evidence="1" id="KW-1133">Transmembrane helix</keyword>
<feature type="transmembrane region" description="Helical" evidence="1">
    <location>
        <begin position="144"/>
        <end position="162"/>
    </location>
</feature>
<organism evidence="2 3">
    <name type="scientific">Undibacterium rugosum</name>
    <dbReference type="NCBI Taxonomy" id="2762291"/>
    <lineage>
        <taxon>Bacteria</taxon>
        <taxon>Pseudomonadati</taxon>
        <taxon>Pseudomonadota</taxon>
        <taxon>Betaproteobacteria</taxon>
        <taxon>Burkholderiales</taxon>
        <taxon>Oxalobacteraceae</taxon>
        <taxon>Undibacterium</taxon>
    </lineage>
</organism>
<evidence type="ECO:0000313" key="3">
    <source>
        <dbReference type="Proteomes" id="UP000612361"/>
    </source>
</evidence>
<reference evidence="2" key="1">
    <citation type="submission" date="2020-08" db="EMBL/GenBank/DDBJ databases">
        <title>Novel species isolated from subtropical streams in China.</title>
        <authorList>
            <person name="Lu H."/>
        </authorList>
    </citation>
    <scope>NUCLEOTIDE SEQUENCE</scope>
    <source>
        <strain evidence="2">CY7W</strain>
    </source>
</reference>
<feature type="transmembrane region" description="Helical" evidence="1">
    <location>
        <begin position="93"/>
        <end position="123"/>
    </location>
</feature>
<dbReference type="Proteomes" id="UP000612361">
    <property type="component" value="Unassembled WGS sequence"/>
</dbReference>
<gene>
    <name evidence="2" type="ORF">H8K47_15905</name>
</gene>
<keyword evidence="3" id="KW-1185">Reference proteome</keyword>
<evidence type="ECO:0000256" key="1">
    <source>
        <dbReference type="SAM" id="Phobius"/>
    </source>
</evidence>
<feature type="transmembrane region" description="Helical" evidence="1">
    <location>
        <begin position="168"/>
        <end position="192"/>
    </location>
</feature>
<dbReference type="EMBL" id="JACOGG010000022">
    <property type="protein sequence ID" value="MBC3936849.1"/>
    <property type="molecule type" value="Genomic_DNA"/>
</dbReference>
<dbReference type="RefSeq" id="WP_186882380.1">
    <property type="nucleotide sequence ID" value="NZ_JACOGG010000022.1"/>
</dbReference>
<name>A0A923I648_9BURK</name>
<sequence>MPTSTKLLVCHECDLISAVVVLAPGESAYCPRCEAKLIRHSGATPEQTLALTLTAAILFGIMNLFPLMALNLQQTSREATLLGAALAMWEKEMHVLSLLVMLTTLLVPALQIALEIYVTVLALRGQMSAHKLAAPILILQKIRPWSMIEVFMLGLLVSLVKLQDLAEIIIGPAFWSCAGLIVCSAVMSSMLTPRNLWLWTQRGSEHG</sequence>
<protein>
    <submittedName>
        <fullName evidence="2">Paraquat-inducible protein A</fullName>
    </submittedName>
</protein>
<feature type="transmembrane region" description="Helical" evidence="1">
    <location>
        <begin position="49"/>
        <end position="73"/>
    </location>
</feature>
<keyword evidence="1" id="KW-0812">Transmembrane</keyword>
<dbReference type="InterPro" id="IPR007498">
    <property type="entry name" value="PqiA-like"/>
</dbReference>
<dbReference type="Pfam" id="PF04403">
    <property type="entry name" value="PqiA"/>
    <property type="match status" value="1"/>
</dbReference>
<keyword evidence="1" id="KW-0472">Membrane</keyword>
<dbReference type="AlphaFoldDB" id="A0A923I648"/>
<proteinExistence type="predicted"/>